<name>A0A1X9SXZ5_9BACT</name>
<gene>
    <name evidence="2" type="ORF">CSUIS_1179</name>
</gene>
<feature type="transmembrane region" description="Helical" evidence="1">
    <location>
        <begin position="61"/>
        <end position="78"/>
    </location>
</feature>
<feature type="transmembrane region" description="Helical" evidence="1">
    <location>
        <begin position="37"/>
        <end position="55"/>
    </location>
</feature>
<dbReference type="KEGG" id="camy:CSUIS_1179"/>
<reference evidence="3" key="1">
    <citation type="journal article" date="2017" name="Genome Biol. Evol.">
        <title>Comparative Genomic Analysis Identifies a Campylobacter Clade Deficient in Selenium Metabolism.</title>
        <authorList>
            <person name="Miller W.G."/>
            <person name="Yee E."/>
            <person name="Lopes B.S."/>
            <person name="Chapman M.H."/>
            <person name="Huynh S."/>
            <person name="Bono J.L."/>
            <person name="Parker C.T."/>
            <person name="Strachan N.J.C."/>
            <person name="Forbes K.J."/>
        </authorList>
    </citation>
    <scope>NUCLEOTIDE SEQUENCE [LARGE SCALE GENOMIC DNA]</scope>
    <source>
        <strain evidence="3">RM6137</strain>
    </source>
</reference>
<dbReference type="Pfam" id="PF05437">
    <property type="entry name" value="AzlD"/>
    <property type="match status" value="1"/>
</dbReference>
<protein>
    <submittedName>
        <fullName evidence="2">Branched-chain amino acid transport protein, AzlD family</fullName>
    </submittedName>
</protein>
<evidence type="ECO:0000256" key="1">
    <source>
        <dbReference type="SAM" id="Phobius"/>
    </source>
</evidence>
<organism evidence="2 3">
    <name type="scientific">Campylobacter porcelli</name>
    <dbReference type="NCBI Taxonomy" id="1660073"/>
    <lineage>
        <taxon>Bacteria</taxon>
        <taxon>Pseudomonadati</taxon>
        <taxon>Campylobacterota</taxon>
        <taxon>Epsilonproteobacteria</taxon>
        <taxon>Campylobacterales</taxon>
        <taxon>Campylobacteraceae</taxon>
        <taxon>Campylobacter</taxon>
    </lineage>
</organism>
<evidence type="ECO:0000313" key="3">
    <source>
        <dbReference type="Proteomes" id="UP000194260"/>
    </source>
</evidence>
<feature type="transmembrane region" description="Helical" evidence="1">
    <location>
        <begin position="85"/>
        <end position="104"/>
    </location>
</feature>
<dbReference type="AlphaFoldDB" id="A0A1X9SXZ5"/>
<feature type="transmembrane region" description="Helical" evidence="1">
    <location>
        <begin position="6"/>
        <end position="25"/>
    </location>
</feature>
<keyword evidence="1" id="KW-0812">Transmembrane</keyword>
<keyword evidence="1" id="KW-0472">Membrane</keyword>
<sequence>MEYLPYILAGCVATLLCRFLPYFLFKKRSNGEVLKYLERRSTLVIMIILTIYAIASMKFDNIWLGACAVACLFLAITLQIWRKNSLISIAVPTILYIYIANFSGL</sequence>
<evidence type="ECO:0000313" key="2">
    <source>
        <dbReference type="EMBL" id="ARR00979.1"/>
    </source>
</evidence>
<dbReference type="RefSeq" id="WP_086237248.1">
    <property type="nucleotide sequence ID" value="NZ_CP018789.1"/>
</dbReference>
<accession>A0A1X9SXZ5</accession>
<dbReference type="InterPro" id="IPR008407">
    <property type="entry name" value="Brnchd-chn_aa_trnsp_AzlD"/>
</dbReference>
<dbReference type="EMBL" id="CP018789">
    <property type="protein sequence ID" value="ARR00979.1"/>
    <property type="molecule type" value="Genomic_DNA"/>
</dbReference>
<keyword evidence="1" id="KW-1133">Transmembrane helix</keyword>
<proteinExistence type="predicted"/>
<dbReference type="Proteomes" id="UP000194260">
    <property type="component" value="Chromosome"/>
</dbReference>
<dbReference type="STRING" id="1660073.CSUIS_1179"/>